<reference evidence="4 5" key="1">
    <citation type="submission" date="2020-08" db="EMBL/GenBank/DDBJ databases">
        <title>Sequencing the genomes of 1000 actinobacteria strains.</title>
        <authorList>
            <person name="Klenk H.-P."/>
        </authorList>
    </citation>
    <scope>NUCLEOTIDE SEQUENCE [LARGE SCALE GENOMIC DNA]</scope>
    <source>
        <strain evidence="4 5">DSM 44551</strain>
    </source>
</reference>
<keyword evidence="5" id="KW-1185">Reference proteome</keyword>
<evidence type="ECO:0000259" key="3">
    <source>
        <dbReference type="Pfam" id="PF11350"/>
    </source>
</evidence>
<dbReference type="SUPFAM" id="SSF55486">
    <property type="entry name" value="Metalloproteases ('zincins'), catalytic domain"/>
    <property type="match status" value="1"/>
</dbReference>
<keyword evidence="2" id="KW-0812">Transmembrane</keyword>
<keyword evidence="2" id="KW-0472">Membrane</keyword>
<feature type="region of interest" description="Disordered" evidence="1">
    <location>
        <begin position="39"/>
        <end position="74"/>
    </location>
</feature>
<dbReference type="EMBL" id="JACHDB010000001">
    <property type="protein sequence ID" value="MBB5432574.1"/>
    <property type="molecule type" value="Genomic_DNA"/>
</dbReference>
<dbReference type="InterPro" id="IPR024079">
    <property type="entry name" value="MetalloPept_cat_dom_sf"/>
</dbReference>
<feature type="compositionally biased region" description="Acidic residues" evidence="1">
    <location>
        <begin position="61"/>
        <end position="74"/>
    </location>
</feature>
<evidence type="ECO:0000256" key="2">
    <source>
        <dbReference type="SAM" id="Phobius"/>
    </source>
</evidence>
<dbReference type="GO" id="GO:0008237">
    <property type="term" value="F:metallopeptidase activity"/>
    <property type="evidence" value="ECO:0007669"/>
    <property type="project" value="InterPro"/>
</dbReference>
<keyword evidence="2" id="KW-1133">Transmembrane helix</keyword>
<dbReference type="PROSITE" id="PS51257">
    <property type="entry name" value="PROKAR_LIPOPROTEIN"/>
    <property type="match status" value="1"/>
</dbReference>
<organism evidence="4 5">
    <name type="scientific">Nocardiopsis composta</name>
    <dbReference type="NCBI Taxonomy" id="157465"/>
    <lineage>
        <taxon>Bacteria</taxon>
        <taxon>Bacillati</taxon>
        <taxon>Actinomycetota</taxon>
        <taxon>Actinomycetes</taxon>
        <taxon>Streptosporangiales</taxon>
        <taxon>Nocardiopsidaceae</taxon>
        <taxon>Nocardiopsis</taxon>
    </lineage>
</organism>
<dbReference type="InterPro" id="IPR022603">
    <property type="entry name" value="DUF3152"/>
</dbReference>
<dbReference type="AlphaFoldDB" id="A0A7W8QLP9"/>
<accession>A0A7W8QLP9</accession>
<dbReference type="RefSeq" id="WP_184392124.1">
    <property type="nucleotide sequence ID" value="NZ_BAAAJD010000043.1"/>
</dbReference>
<dbReference type="Pfam" id="PF11350">
    <property type="entry name" value="DUF3152"/>
    <property type="match status" value="1"/>
</dbReference>
<protein>
    <recommendedName>
        <fullName evidence="3">DUF3152 domain-containing protein</fullName>
    </recommendedName>
</protein>
<gene>
    <name evidence="4" type="ORF">HDA36_002658</name>
</gene>
<comment type="caution">
    <text evidence="4">The sequence shown here is derived from an EMBL/GenBank/DDBJ whole genome shotgun (WGS) entry which is preliminary data.</text>
</comment>
<name>A0A7W8QLP9_9ACTN</name>
<feature type="domain" description="DUF3152" evidence="3">
    <location>
        <begin position="86"/>
        <end position="247"/>
    </location>
</feature>
<evidence type="ECO:0000256" key="1">
    <source>
        <dbReference type="SAM" id="MobiDB-lite"/>
    </source>
</evidence>
<evidence type="ECO:0000313" key="5">
    <source>
        <dbReference type="Proteomes" id="UP000572635"/>
    </source>
</evidence>
<sequence length="256" mass="27108">MPDPRTGSSPRRRRRPELLIGLLVIALGCAFLVLDRLPSGSDEAQAPPDPPSREPQQAAEETGEDAGKDEEEEAPPLLRSVVGAVDSADGELTVVPGGSDPVGDGTVKRYTVAVEDGLPGEAEDFAAAVETVLDDERGWAAEGMSFERVDDGPMDFQVVLAAPATVDALCAPLRTNGYTSCTTGNRAVINQNRWVDAVEEFGDDLETYRIYVLNHEIGHALGHGHVSCPGAGEPAPVMQQQTLGLNGCEPNGWVDP</sequence>
<dbReference type="Proteomes" id="UP000572635">
    <property type="component" value="Unassembled WGS sequence"/>
</dbReference>
<proteinExistence type="predicted"/>
<dbReference type="Gene3D" id="3.40.390.10">
    <property type="entry name" value="Collagenase (Catalytic Domain)"/>
    <property type="match status" value="1"/>
</dbReference>
<feature type="transmembrane region" description="Helical" evidence="2">
    <location>
        <begin position="18"/>
        <end position="34"/>
    </location>
</feature>
<evidence type="ECO:0000313" key="4">
    <source>
        <dbReference type="EMBL" id="MBB5432574.1"/>
    </source>
</evidence>